<sequence>MYSHTSTPARTFASDMLAVPDATQRGVDGKLQMRPPTLPDSTLDIAFDYRQESKLISAFPRGGKVWEGLRARQGLQPSHFISADAMKRMGLSVPLNSEQEITWWSQIKTEQAKKVRCTVVPSITEGIDLAFGTSSDDNGSEAPGATYSQAASTEKAETEIDDTLNSSLLFRTKTACEIIRCAIREVVESDSSLTKPSLMERARVAAEVIRTPMDILFNKKGSSHALRL</sequence>
<evidence type="ECO:0000256" key="1">
    <source>
        <dbReference type="SAM" id="MobiDB-lite"/>
    </source>
</evidence>
<dbReference type="Proteomes" id="UP000696573">
    <property type="component" value="Unassembled WGS sequence"/>
</dbReference>
<protein>
    <submittedName>
        <fullName evidence="2">Uncharacterized protein</fullName>
    </submittedName>
</protein>
<dbReference type="OrthoDB" id="5146966at2759"/>
<feature type="region of interest" description="Disordered" evidence="1">
    <location>
        <begin position="131"/>
        <end position="154"/>
    </location>
</feature>
<gene>
    <name evidence="2" type="ORF">CRHIZ90672A_00018424</name>
</gene>
<dbReference type="EMBL" id="CABFNQ020000761">
    <property type="protein sequence ID" value="CAH0039325.1"/>
    <property type="molecule type" value="Genomic_DNA"/>
</dbReference>
<keyword evidence="3" id="KW-1185">Reference proteome</keyword>
<organism evidence="2 3">
    <name type="scientific">Clonostachys rhizophaga</name>
    <dbReference type="NCBI Taxonomy" id="160324"/>
    <lineage>
        <taxon>Eukaryota</taxon>
        <taxon>Fungi</taxon>
        <taxon>Dikarya</taxon>
        <taxon>Ascomycota</taxon>
        <taxon>Pezizomycotina</taxon>
        <taxon>Sordariomycetes</taxon>
        <taxon>Hypocreomycetidae</taxon>
        <taxon>Hypocreales</taxon>
        <taxon>Bionectriaceae</taxon>
        <taxon>Clonostachys</taxon>
    </lineage>
</organism>
<name>A0A9N9VYS2_9HYPO</name>
<evidence type="ECO:0000313" key="3">
    <source>
        <dbReference type="Proteomes" id="UP000696573"/>
    </source>
</evidence>
<dbReference type="AlphaFoldDB" id="A0A9N9VYS2"/>
<proteinExistence type="predicted"/>
<comment type="caution">
    <text evidence="2">The sequence shown here is derived from an EMBL/GenBank/DDBJ whole genome shotgun (WGS) entry which is preliminary data.</text>
</comment>
<reference evidence="2" key="1">
    <citation type="submission" date="2021-10" db="EMBL/GenBank/DDBJ databases">
        <authorList>
            <person name="Piombo E."/>
        </authorList>
    </citation>
    <scope>NUCLEOTIDE SEQUENCE</scope>
</reference>
<evidence type="ECO:0000313" key="2">
    <source>
        <dbReference type="EMBL" id="CAH0039325.1"/>
    </source>
</evidence>
<accession>A0A9N9VYS2</accession>